<dbReference type="InterPro" id="IPR017853">
    <property type="entry name" value="GH"/>
</dbReference>
<name>A0A151Z8D5_TIELA</name>
<feature type="chain" id="PRO_5007593036" evidence="2">
    <location>
        <begin position="20"/>
        <end position="411"/>
    </location>
</feature>
<dbReference type="SUPFAM" id="SSF51445">
    <property type="entry name" value="(Trans)glycosidases"/>
    <property type="match status" value="1"/>
</dbReference>
<dbReference type="Pfam" id="PF07555">
    <property type="entry name" value="NAGidase"/>
    <property type="match status" value="1"/>
</dbReference>
<evidence type="ECO:0000313" key="5">
    <source>
        <dbReference type="Proteomes" id="UP000076078"/>
    </source>
</evidence>
<proteinExistence type="predicted"/>
<sequence>MIKIILICLLSFYIINSEGTINTVSGVVEGFYWDQANTVNGQYGSYSFSQRQQLIQILADNGLGVYWYIPQLVNTITLLSSTELQQWQASATLGNSLGVKVIYGIRPGYLENQSSNFTTILNKVKQLDSVGIKYYSLGFDDATGVATSAQQTREVALVNYLEQQLSSGGYNITLWGLTPWCYYQQSVGNMSQWQTALEIIDGINSTIPFIVTGNEITPSSMTTAQFPTLNSGRSFVFWDNWIAVDTSTKIPWGLIDGRVQSSIFSSGYVLNLCFPLERAIHQIKCEGLIVANLNSNFCNVTTVSNYWSNFLNSNGFIHYTNQTVSSVAKNLSTAIVNDDSFTSIAQLEAAYPGILGIFSLPPTLVQTSTTSSSTTSTPTPSQNVDQSSTSSCNIIIPITNLLFIFILLLLI</sequence>
<feature type="region of interest" description="Disordered" evidence="1">
    <location>
        <begin position="369"/>
        <end position="388"/>
    </location>
</feature>
<feature type="domain" description="GH84" evidence="3">
    <location>
        <begin position="23"/>
        <end position="296"/>
    </location>
</feature>
<protein>
    <submittedName>
        <fullName evidence="4">Hyaluronidase</fullName>
    </submittedName>
</protein>
<accession>A0A151Z8D5</accession>
<evidence type="ECO:0000256" key="1">
    <source>
        <dbReference type="SAM" id="MobiDB-lite"/>
    </source>
</evidence>
<dbReference type="EMBL" id="LODT01000037">
    <property type="protein sequence ID" value="KYQ90233.1"/>
    <property type="molecule type" value="Genomic_DNA"/>
</dbReference>
<reference evidence="4 5" key="1">
    <citation type="submission" date="2015-12" db="EMBL/GenBank/DDBJ databases">
        <title>Dictyostelia acquired genes for synthesis and detection of signals that induce cell-type specialization by lateral gene transfer from prokaryotes.</title>
        <authorList>
            <person name="Gloeckner G."/>
            <person name="Schaap P."/>
        </authorList>
    </citation>
    <scope>NUCLEOTIDE SEQUENCE [LARGE SCALE GENOMIC DNA]</scope>
    <source>
        <strain evidence="4 5">TK</strain>
    </source>
</reference>
<dbReference type="AlphaFoldDB" id="A0A151Z8D5"/>
<dbReference type="Gene3D" id="3.20.20.80">
    <property type="entry name" value="Glycosidases"/>
    <property type="match status" value="1"/>
</dbReference>
<dbReference type="InterPro" id="IPR011496">
    <property type="entry name" value="O-GlcNAcase_cat"/>
</dbReference>
<dbReference type="Proteomes" id="UP000076078">
    <property type="component" value="Unassembled WGS sequence"/>
</dbReference>
<keyword evidence="2" id="KW-0732">Signal</keyword>
<organism evidence="4 5">
    <name type="scientific">Tieghemostelium lacteum</name>
    <name type="common">Slime mold</name>
    <name type="synonym">Dictyostelium lacteum</name>
    <dbReference type="NCBI Taxonomy" id="361077"/>
    <lineage>
        <taxon>Eukaryota</taxon>
        <taxon>Amoebozoa</taxon>
        <taxon>Evosea</taxon>
        <taxon>Eumycetozoa</taxon>
        <taxon>Dictyostelia</taxon>
        <taxon>Dictyosteliales</taxon>
        <taxon>Raperosteliaceae</taxon>
        <taxon>Tieghemostelium</taxon>
    </lineage>
</organism>
<feature type="signal peptide" evidence="2">
    <location>
        <begin position="1"/>
        <end position="19"/>
    </location>
</feature>
<dbReference type="OMA" id="VVEGFYW"/>
<gene>
    <name evidence="4" type="ORF">DLAC_08834</name>
</gene>
<evidence type="ECO:0000256" key="2">
    <source>
        <dbReference type="SAM" id="SignalP"/>
    </source>
</evidence>
<dbReference type="PROSITE" id="PS52009">
    <property type="entry name" value="GH84"/>
    <property type="match status" value="1"/>
</dbReference>
<evidence type="ECO:0000259" key="3">
    <source>
        <dbReference type="PROSITE" id="PS52009"/>
    </source>
</evidence>
<dbReference type="FunCoup" id="A0A151Z8D5">
    <property type="interactions" value="73"/>
</dbReference>
<comment type="caution">
    <text evidence="4">The sequence shown here is derived from an EMBL/GenBank/DDBJ whole genome shotgun (WGS) entry which is preliminary data.</text>
</comment>
<dbReference type="OrthoDB" id="16653at2759"/>
<keyword evidence="5" id="KW-1185">Reference proteome</keyword>
<dbReference type="STRING" id="361077.A0A151Z8D5"/>
<feature type="compositionally biased region" description="Low complexity" evidence="1">
    <location>
        <begin position="369"/>
        <end position="382"/>
    </location>
</feature>
<evidence type="ECO:0000313" key="4">
    <source>
        <dbReference type="EMBL" id="KYQ90233.1"/>
    </source>
</evidence>
<dbReference type="InParanoid" id="A0A151Z8D5"/>